<keyword evidence="2 5" id="KW-0645">Protease</keyword>
<dbReference type="PANTHER" id="PTHR43399">
    <property type="entry name" value="SUBTILISIN-RELATED"/>
    <property type="match status" value="1"/>
</dbReference>
<comment type="similarity">
    <text evidence="1 5">Belongs to the peptidase S8 family.</text>
</comment>
<evidence type="ECO:0000256" key="2">
    <source>
        <dbReference type="ARBA" id="ARBA00022670"/>
    </source>
</evidence>
<dbReference type="InParanoid" id="E1ZAV5"/>
<dbReference type="InterPro" id="IPR015500">
    <property type="entry name" value="Peptidase_S8_subtilisin-rel"/>
</dbReference>
<dbReference type="AlphaFoldDB" id="E1ZAV5"/>
<dbReference type="InterPro" id="IPR036852">
    <property type="entry name" value="Peptidase_S8/S53_dom_sf"/>
</dbReference>
<feature type="compositionally biased region" description="Low complexity" evidence="6">
    <location>
        <begin position="198"/>
        <end position="215"/>
    </location>
</feature>
<dbReference type="OrthoDB" id="568440at2759"/>
<dbReference type="Proteomes" id="UP000008141">
    <property type="component" value="Unassembled WGS sequence"/>
</dbReference>
<dbReference type="PROSITE" id="PS00138">
    <property type="entry name" value="SUBTILASE_SER"/>
    <property type="match status" value="1"/>
</dbReference>
<keyword evidence="3 5" id="KW-0378">Hydrolase</keyword>
<keyword evidence="9" id="KW-1185">Reference proteome</keyword>
<dbReference type="KEGG" id="cvr:CHLNCDRAFT_51447"/>
<feature type="active site" description="Charge relay system" evidence="5">
    <location>
        <position position="311"/>
    </location>
</feature>
<dbReference type="RefSeq" id="XP_005849223.1">
    <property type="nucleotide sequence ID" value="XM_005849161.1"/>
</dbReference>
<dbReference type="InterPro" id="IPR023828">
    <property type="entry name" value="Peptidase_S8_Ser-AS"/>
</dbReference>
<dbReference type="GO" id="GO:0006508">
    <property type="term" value="P:proteolysis"/>
    <property type="evidence" value="ECO:0007669"/>
    <property type="project" value="UniProtKB-KW"/>
</dbReference>
<feature type="region of interest" description="Disordered" evidence="6">
    <location>
        <begin position="770"/>
        <end position="795"/>
    </location>
</feature>
<name>E1ZAV5_CHLVA</name>
<dbReference type="InterPro" id="IPR051048">
    <property type="entry name" value="Peptidase_S8/S53_subtilisin"/>
</dbReference>
<accession>E1ZAV5</accession>
<feature type="domain" description="Peptidase S8/S53" evidence="7">
    <location>
        <begin position="253"/>
        <end position="509"/>
    </location>
</feature>
<evidence type="ECO:0000256" key="4">
    <source>
        <dbReference type="ARBA" id="ARBA00022825"/>
    </source>
</evidence>
<feature type="active site" description="Charge relay system" evidence="5">
    <location>
        <position position="259"/>
    </location>
</feature>
<dbReference type="PANTHER" id="PTHR43399:SF4">
    <property type="entry name" value="CELL WALL-ASSOCIATED PROTEASE"/>
    <property type="match status" value="1"/>
</dbReference>
<dbReference type="PROSITE" id="PS51892">
    <property type="entry name" value="SUBTILASE"/>
    <property type="match status" value="1"/>
</dbReference>
<keyword evidence="4 5" id="KW-0720">Serine protease</keyword>
<dbReference type="PRINTS" id="PR00723">
    <property type="entry name" value="SUBTILISIN"/>
</dbReference>
<evidence type="ECO:0000313" key="9">
    <source>
        <dbReference type="Proteomes" id="UP000008141"/>
    </source>
</evidence>
<reference evidence="8 9" key="1">
    <citation type="journal article" date="2010" name="Plant Cell">
        <title>The Chlorella variabilis NC64A genome reveals adaptation to photosymbiosis, coevolution with viruses, and cryptic sex.</title>
        <authorList>
            <person name="Blanc G."/>
            <person name="Duncan G."/>
            <person name="Agarkova I."/>
            <person name="Borodovsky M."/>
            <person name="Gurnon J."/>
            <person name="Kuo A."/>
            <person name="Lindquist E."/>
            <person name="Lucas S."/>
            <person name="Pangilinan J."/>
            <person name="Polle J."/>
            <person name="Salamov A."/>
            <person name="Terry A."/>
            <person name="Yamada T."/>
            <person name="Dunigan D.D."/>
            <person name="Grigoriev I.V."/>
            <person name="Claverie J.M."/>
            <person name="Van Etten J.L."/>
        </authorList>
    </citation>
    <scope>NUCLEOTIDE SEQUENCE [LARGE SCALE GENOMIC DNA]</scope>
    <source>
        <strain evidence="8 9">NC64A</strain>
    </source>
</reference>
<dbReference type="GO" id="GO:0004252">
    <property type="term" value="F:serine-type endopeptidase activity"/>
    <property type="evidence" value="ECO:0007669"/>
    <property type="project" value="UniProtKB-UniRule"/>
</dbReference>
<dbReference type="InterPro" id="IPR000209">
    <property type="entry name" value="Peptidase_S8/S53_dom"/>
</dbReference>
<feature type="compositionally biased region" description="Pro residues" evidence="6">
    <location>
        <begin position="772"/>
        <end position="795"/>
    </location>
</feature>
<evidence type="ECO:0000259" key="7">
    <source>
        <dbReference type="Pfam" id="PF00082"/>
    </source>
</evidence>
<dbReference type="InterPro" id="IPR022398">
    <property type="entry name" value="Peptidase_S8_His-AS"/>
</dbReference>
<feature type="active site" description="Charge relay system" evidence="5">
    <location>
        <position position="473"/>
    </location>
</feature>
<dbReference type="Gene3D" id="3.40.50.200">
    <property type="entry name" value="Peptidase S8/S53 domain"/>
    <property type="match status" value="1"/>
</dbReference>
<evidence type="ECO:0000256" key="5">
    <source>
        <dbReference type="PROSITE-ProRule" id="PRU01240"/>
    </source>
</evidence>
<dbReference type="FunCoup" id="E1ZAV5">
    <property type="interactions" value="1080"/>
</dbReference>
<organism evidence="9">
    <name type="scientific">Chlorella variabilis</name>
    <name type="common">Green alga</name>
    <dbReference type="NCBI Taxonomy" id="554065"/>
    <lineage>
        <taxon>Eukaryota</taxon>
        <taxon>Viridiplantae</taxon>
        <taxon>Chlorophyta</taxon>
        <taxon>core chlorophytes</taxon>
        <taxon>Trebouxiophyceae</taxon>
        <taxon>Chlorellales</taxon>
        <taxon>Chlorellaceae</taxon>
        <taxon>Chlorella clade</taxon>
        <taxon>Chlorella</taxon>
    </lineage>
</organism>
<dbReference type="EMBL" id="GL433840">
    <property type="protein sequence ID" value="EFN57121.1"/>
    <property type="molecule type" value="Genomic_DNA"/>
</dbReference>
<gene>
    <name evidence="8" type="ORF">CHLNCDRAFT_51447</name>
</gene>
<protein>
    <recommendedName>
        <fullName evidence="7">Peptidase S8/S53 domain-containing protein</fullName>
    </recommendedName>
</protein>
<dbReference type="Pfam" id="PF00082">
    <property type="entry name" value="Peptidase_S8"/>
    <property type="match status" value="1"/>
</dbReference>
<dbReference type="SUPFAM" id="SSF52743">
    <property type="entry name" value="Subtilisin-like"/>
    <property type="match status" value="1"/>
</dbReference>
<evidence type="ECO:0000256" key="3">
    <source>
        <dbReference type="ARBA" id="ARBA00022801"/>
    </source>
</evidence>
<dbReference type="STRING" id="554065.E1ZAV5"/>
<dbReference type="GeneID" id="17356519"/>
<proteinExistence type="inferred from homology"/>
<feature type="region of interest" description="Disordered" evidence="6">
    <location>
        <begin position="196"/>
        <end position="217"/>
    </location>
</feature>
<dbReference type="eggNOG" id="KOG1153">
    <property type="taxonomic scope" value="Eukaryota"/>
</dbReference>
<evidence type="ECO:0000313" key="8">
    <source>
        <dbReference type="EMBL" id="EFN57121.1"/>
    </source>
</evidence>
<evidence type="ECO:0000256" key="1">
    <source>
        <dbReference type="ARBA" id="ARBA00011073"/>
    </source>
</evidence>
<dbReference type="PROSITE" id="PS00137">
    <property type="entry name" value="SUBTILASE_HIS"/>
    <property type="match status" value="1"/>
</dbReference>
<sequence>MPVLRFVGVVGALAFIRSDMRASGWRPVALLFVAGKCSEHERKLRPIVDCRRFGGPVPAGAADAQRETALFLIPGSRRWLCAEFPAGAAAAAASDRVLLRFKASAEVSASAALPGVVLTGVVGVGRGGAAAAVSSGARPPPGAVYVFRISDGSRVAAKVAQLSRHPLVDVAEPDYILMNPPVGEAGDEQPMPGVADSGGADPGQAAPFAAGAGQARVPDDPRFQPGLRYSGQWYLQQIRAPSAWGLSTGSKQAGVCIIDTGARAKHVDLKGNIVAGWNRAQEPVGDSEVETYPMPTPGSPQYFNIADENGHGSNVAGILAASGNNLAGITGGAWNAGLHICKAGNRLGLFFMSSILDCFSLCRQAGVRVMSASFTSTRHSELMDDAMYTIYQDGILFVAAAGNDNKSTDSGGVYPANVLHSNILSVGSTRADGRRAFFSNFGRRTVHLMAPGVNVWGASHTSNTRYATLSGTSQSTPLVAAAAALMFAAKPEATYSLVRKTLLGSVDKLPALSRAAASGGRLNAARALAMLLGTRPPPPPPPYQYTWVEERSVQYQIRLMYEQFRVYNATAKACIASCKATSWCHYATATTQPKEYPKVWYRTPRPYGNCSHADISAVVLGTGRRVGAIEPPRRSLWRRACRASRFRSALRDTFNRQPRPARSGDCHDYLRNQTMVFRWYSGDAVGILTATSKGHMVRGIALVSVLSSNQPSGGPYKCLDADSMSDGYSSLVADSFSVSVPYKARTWYFVAVAPMPNPLLPILRLEVRAEPRSPPPSPPPPSPPPRPPLPPSPPRVGPWLSPIDVTSLPYLSPKFTKFESGALPAKCAFLASKSVVFRWYSGSDGPGKLLASSCGYTPSGSVQVAILSSTTPTGPLSCVGGADEDERCLSEYAFRALITYSPNTYYWFAVSKSTYIDDPPAFQLSLR</sequence>
<evidence type="ECO:0000256" key="6">
    <source>
        <dbReference type="SAM" id="MobiDB-lite"/>
    </source>
</evidence>